<proteinExistence type="predicted"/>
<dbReference type="EMBL" id="JNBY01000112">
    <property type="protein sequence ID" value="KDN82414.1"/>
    <property type="molecule type" value="Genomic_DNA"/>
</dbReference>
<dbReference type="OrthoDB" id="4238227at2"/>
<dbReference type="eggNOG" id="ENOG503207F">
    <property type="taxonomic scope" value="Bacteria"/>
</dbReference>
<dbReference type="Proteomes" id="UP000027178">
    <property type="component" value="Unassembled WGS sequence"/>
</dbReference>
<keyword evidence="3" id="KW-1185">Reference proteome</keyword>
<dbReference type="AlphaFoldDB" id="A0A066YQZ9"/>
<evidence type="ECO:0000313" key="2">
    <source>
        <dbReference type="EMBL" id="KDN82414.1"/>
    </source>
</evidence>
<evidence type="ECO:0000256" key="1">
    <source>
        <dbReference type="SAM" id="MobiDB-lite"/>
    </source>
</evidence>
<evidence type="ECO:0000313" key="3">
    <source>
        <dbReference type="Proteomes" id="UP000027178"/>
    </source>
</evidence>
<protein>
    <recommendedName>
        <fullName evidence="4">SseB protein N-terminal domain-containing protein</fullName>
    </recommendedName>
</protein>
<name>A0A066YQZ9_9ACTN</name>
<reference evidence="2 3" key="1">
    <citation type="submission" date="2014-05" db="EMBL/GenBank/DDBJ databases">
        <title>Draft Genome Sequence of Kitasatospora cheerisanensis KCTC 2395.</title>
        <authorList>
            <person name="Nam D.H."/>
        </authorList>
    </citation>
    <scope>NUCLEOTIDE SEQUENCE [LARGE SCALE GENOMIC DNA]</scope>
    <source>
        <strain evidence="2 3">KCTC 2395</strain>
    </source>
</reference>
<evidence type="ECO:0008006" key="4">
    <source>
        <dbReference type="Google" id="ProtNLM"/>
    </source>
</evidence>
<feature type="region of interest" description="Disordered" evidence="1">
    <location>
        <begin position="1"/>
        <end position="26"/>
    </location>
</feature>
<feature type="region of interest" description="Disordered" evidence="1">
    <location>
        <begin position="91"/>
        <end position="121"/>
    </location>
</feature>
<dbReference type="NCBIfam" id="NF042914">
    <property type="entry name" value="SAV915_dom"/>
    <property type="match status" value="1"/>
</dbReference>
<dbReference type="RefSeq" id="WP_035867505.1">
    <property type="nucleotide sequence ID" value="NZ_KK853997.1"/>
</dbReference>
<accession>A0A066YQZ9</accession>
<feature type="compositionally biased region" description="Pro residues" evidence="1">
    <location>
        <begin position="95"/>
        <end position="104"/>
    </location>
</feature>
<dbReference type="PATRIC" id="fig|1348663.4.peg.5726"/>
<dbReference type="HOGENOM" id="CLU_150077_0_0_11"/>
<dbReference type="InterPro" id="IPR049975">
    <property type="entry name" value="SAV_915-like_dom"/>
</dbReference>
<comment type="caution">
    <text evidence="2">The sequence shown here is derived from an EMBL/GenBank/DDBJ whole genome shotgun (WGS) entry which is preliminary data.</text>
</comment>
<gene>
    <name evidence="2" type="ORF">KCH_59210</name>
</gene>
<sequence>MKQHLSPESPEPPERTPAGLLAVPVRSGPRGHTVRVFRTAVGERTAVAFSSERRLLTVLGPAQPWIALAEPALRALFEPLGISALTVDPQLAAPAPTPLPPAGPAPVKAATARELAPRPSR</sequence>
<organism evidence="2 3">
    <name type="scientific">Kitasatospora cheerisanensis KCTC 2395</name>
    <dbReference type="NCBI Taxonomy" id="1348663"/>
    <lineage>
        <taxon>Bacteria</taxon>
        <taxon>Bacillati</taxon>
        <taxon>Actinomycetota</taxon>
        <taxon>Actinomycetes</taxon>
        <taxon>Kitasatosporales</taxon>
        <taxon>Streptomycetaceae</taxon>
        <taxon>Kitasatospora</taxon>
    </lineage>
</organism>